<gene>
    <name evidence="1" type="ORF">CTOB1V02_LOCUS5871</name>
</gene>
<protein>
    <submittedName>
        <fullName evidence="1">Uncharacterized protein</fullName>
    </submittedName>
</protein>
<accession>A0A7R8WBK2</accession>
<dbReference type="AlphaFoldDB" id="A0A7R8WBK2"/>
<reference evidence="1" key="1">
    <citation type="submission" date="2020-11" db="EMBL/GenBank/DDBJ databases">
        <authorList>
            <person name="Tran Van P."/>
        </authorList>
    </citation>
    <scope>NUCLEOTIDE SEQUENCE</scope>
</reference>
<dbReference type="EMBL" id="OB661332">
    <property type="protein sequence ID" value="CAD7227978.1"/>
    <property type="molecule type" value="Genomic_DNA"/>
</dbReference>
<evidence type="ECO:0000313" key="1">
    <source>
        <dbReference type="EMBL" id="CAD7227978.1"/>
    </source>
</evidence>
<sequence length="79" mass="8914">MLEEQDFKTICLDFLADSLMVLYDECCNACLSQANPVAEFIKRAGPTVHSIKNLRPNIDDFEIHSTIGRCVTKYVLGFT</sequence>
<name>A0A7R8WBK2_9CRUS</name>
<dbReference type="Gene3D" id="3.30.200.20">
    <property type="entry name" value="Phosphorylase Kinase, domain 1"/>
    <property type="match status" value="1"/>
</dbReference>
<proteinExistence type="predicted"/>
<organism evidence="1">
    <name type="scientific">Cyprideis torosa</name>
    <dbReference type="NCBI Taxonomy" id="163714"/>
    <lineage>
        <taxon>Eukaryota</taxon>
        <taxon>Metazoa</taxon>
        <taxon>Ecdysozoa</taxon>
        <taxon>Arthropoda</taxon>
        <taxon>Crustacea</taxon>
        <taxon>Oligostraca</taxon>
        <taxon>Ostracoda</taxon>
        <taxon>Podocopa</taxon>
        <taxon>Podocopida</taxon>
        <taxon>Cytherocopina</taxon>
        <taxon>Cytheroidea</taxon>
        <taxon>Cytherideidae</taxon>
        <taxon>Cyprideis</taxon>
    </lineage>
</organism>